<dbReference type="AlphaFoldDB" id="A0A1V9Z6X3"/>
<comment type="caution">
    <text evidence="1">The sequence shown here is derived from an EMBL/GenBank/DDBJ whole genome shotgun (WGS) entry which is preliminary data.</text>
</comment>
<evidence type="ECO:0000313" key="2">
    <source>
        <dbReference type="Proteomes" id="UP000243217"/>
    </source>
</evidence>
<proteinExistence type="predicted"/>
<reference evidence="1 2" key="1">
    <citation type="journal article" date="2014" name="Genome Biol. Evol.">
        <title>The secreted proteins of Achlya hypogyna and Thraustotheca clavata identify the ancestral oomycete secretome and reveal gene acquisitions by horizontal gene transfer.</title>
        <authorList>
            <person name="Misner I."/>
            <person name="Blouin N."/>
            <person name="Leonard G."/>
            <person name="Richards T.A."/>
            <person name="Lane C.E."/>
        </authorList>
    </citation>
    <scope>NUCLEOTIDE SEQUENCE [LARGE SCALE GENOMIC DNA]</scope>
    <source>
        <strain evidence="1 2">ATCC 34112</strain>
    </source>
</reference>
<protein>
    <submittedName>
        <fullName evidence="1">Uncharacterized protein</fullName>
    </submittedName>
</protein>
<name>A0A1V9Z6X3_9STRA</name>
<organism evidence="1 2">
    <name type="scientific">Thraustotheca clavata</name>
    <dbReference type="NCBI Taxonomy" id="74557"/>
    <lineage>
        <taxon>Eukaryota</taxon>
        <taxon>Sar</taxon>
        <taxon>Stramenopiles</taxon>
        <taxon>Oomycota</taxon>
        <taxon>Saprolegniomycetes</taxon>
        <taxon>Saprolegniales</taxon>
        <taxon>Achlyaceae</taxon>
        <taxon>Thraustotheca</taxon>
    </lineage>
</organism>
<dbReference type="EMBL" id="JNBS01002234">
    <property type="protein sequence ID" value="OQR93748.1"/>
    <property type="molecule type" value="Genomic_DNA"/>
</dbReference>
<sequence>MIREGKLRPSFQGKGVPKWLPSIALQCIALNPSGRPNALKLSAMLSKLTKDQNTVESTLQQAAAQLPRTTLKTLFEAAGAQLAGSEQVVDEIIRLPENSGRSPCEYAELFRQSSIYASMMGHIEGPLHPMLLESTEKHMAEMPAFQVDYYNSTKC</sequence>
<evidence type="ECO:0000313" key="1">
    <source>
        <dbReference type="EMBL" id="OQR93748.1"/>
    </source>
</evidence>
<dbReference type="Proteomes" id="UP000243217">
    <property type="component" value="Unassembled WGS sequence"/>
</dbReference>
<accession>A0A1V9Z6X3</accession>
<gene>
    <name evidence="1" type="ORF">THRCLA_08354</name>
</gene>
<keyword evidence="2" id="KW-1185">Reference proteome</keyword>